<dbReference type="EMBL" id="NWBU01000004">
    <property type="protein sequence ID" value="PTQ13048.1"/>
    <property type="molecule type" value="Genomic_DNA"/>
</dbReference>
<accession>A0A2T5G1P5</accession>
<dbReference type="Pfam" id="PF19135">
    <property type="entry name" value="DUF5818"/>
    <property type="match status" value="1"/>
</dbReference>
<keyword evidence="2" id="KW-1185">Reference proteome</keyword>
<organism evidence="1 2">
    <name type="scientific">Sphingomonas oleivorans</name>
    <dbReference type="NCBI Taxonomy" id="1735121"/>
    <lineage>
        <taxon>Bacteria</taxon>
        <taxon>Pseudomonadati</taxon>
        <taxon>Pseudomonadota</taxon>
        <taxon>Alphaproteobacteria</taxon>
        <taxon>Sphingomonadales</taxon>
        <taxon>Sphingomonadaceae</taxon>
        <taxon>Sphingomonas</taxon>
    </lineage>
</organism>
<evidence type="ECO:0000313" key="2">
    <source>
        <dbReference type="Proteomes" id="UP000244162"/>
    </source>
</evidence>
<protein>
    <submittedName>
        <fullName evidence="1">Uncharacterized protein</fullName>
    </submittedName>
</protein>
<sequence>MSGLLRRGARGMILDADDGGIWTFAPDPSFNGLLDRHVTVEAVQCGPERLEVLWMGAHRQARAG</sequence>
<dbReference type="InterPro" id="IPR043856">
    <property type="entry name" value="DUF5818"/>
</dbReference>
<gene>
    <name evidence="1" type="ORF">CLG96_02600</name>
</gene>
<dbReference type="AlphaFoldDB" id="A0A2T5G1P5"/>
<reference evidence="1 2" key="1">
    <citation type="submission" date="2017-09" db="EMBL/GenBank/DDBJ databases">
        <title>Sphingomonas panjinensis sp.nov., isolated from oil-contaminated soil.</title>
        <authorList>
            <person name="Wang L."/>
            <person name="Chen L."/>
        </authorList>
    </citation>
    <scope>NUCLEOTIDE SEQUENCE [LARGE SCALE GENOMIC DNA]</scope>
    <source>
        <strain evidence="1 2">FW-11</strain>
    </source>
</reference>
<dbReference type="Proteomes" id="UP000244162">
    <property type="component" value="Unassembled WGS sequence"/>
</dbReference>
<name>A0A2T5G1P5_9SPHN</name>
<evidence type="ECO:0000313" key="1">
    <source>
        <dbReference type="EMBL" id="PTQ13048.1"/>
    </source>
</evidence>
<proteinExistence type="predicted"/>
<comment type="caution">
    <text evidence="1">The sequence shown here is derived from an EMBL/GenBank/DDBJ whole genome shotgun (WGS) entry which is preliminary data.</text>
</comment>